<comment type="caution">
    <text evidence="1">The sequence shown here is derived from an EMBL/GenBank/DDBJ whole genome shotgun (WGS) entry which is preliminary data.</text>
</comment>
<dbReference type="AlphaFoldDB" id="M5ETY1"/>
<reference evidence="1 2" key="1">
    <citation type="submission" date="2013-02" db="EMBL/GenBank/DDBJ databases">
        <authorList>
            <person name="Genoscope - CEA"/>
        </authorList>
    </citation>
    <scope>NUCLEOTIDE SEQUENCE [LARGE SCALE GENOMIC DNA]</scope>
    <source>
        <strain evidence="1 2">STM 2683</strain>
    </source>
</reference>
<sequence>MLWLRRALPARSAGVSRQNAHRVTSSNSLVWFQLLIETLAPLRILLKRCLAAKRLEAVIDPNRSMSLTGESHLGSDRQFHGALPDLGASILPVGVRITSREVITWKSLPRAGRVSRIRGPGTLVCMTFMSS</sequence>
<dbReference type="EMBL" id="CAUM01000132">
    <property type="protein sequence ID" value="CCV07697.1"/>
    <property type="molecule type" value="Genomic_DNA"/>
</dbReference>
<accession>M5ETY1</accession>
<proteinExistence type="predicted"/>
<organism evidence="1 2">
    <name type="scientific">Mesorhizobium metallidurans STM 2683</name>
    <dbReference type="NCBI Taxonomy" id="1297569"/>
    <lineage>
        <taxon>Bacteria</taxon>
        <taxon>Pseudomonadati</taxon>
        <taxon>Pseudomonadota</taxon>
        <taxon>Alphaproteobacteria</taxon>
        <taxon>Hyphomicrobiales</taxon>
        <taxon>Phyllobacteriaceae</taxon>
        <taxon>Mesorhizobium</taxon>
    </lineage>
</organism>
<name>M5ETY1_9HYPH</name>
<evidence type="ECO:0000313" key="1">
    <source>
        <dbReference type="EMBL" id="CCV07697.1"/>
    </source>
</evidence>
<dbReference type="Proteomes" id="UP000012062">
    <property type="component" value="Unassembled WGS sequence"/>
</dbReference>
<protein>
    <submittedName>
        <fullName evidence="1">Uncharacterized protein</fullName>
    </submittedName>
</protein>
<gene>
    <name evidence="1" type="ORF">MESS2_630002</name>
</gene>
<evidence type="ECO:0000313" key="2">
    <source>
        <dbReference type="Proteomes" id="UP000012062"/>
    </source>
</evidence>
<keyword evidence="2" id="KW-1185">Reference proteome</keyword>